<proteinExistence type="predicted"/>
<gene>
    <name evidence="1" type="ORF">ACFOW9_11825</name>
</gene>
<keyword evidence="2" id="KW-1185">Reference proteome</keyword>
<dbReference type="RefSeq" id="WP_230068699.1">
    <property type="nucleotide sequence ID" value="NZ_BAABLL010000012.1"/>
</dbReference>
<reference evidence="2" key="1">
    <citation type="journal article" date="2019" name="Int. J. Syst. Evol. Microbiol.">
        <title>The Global Catalogue of Microorganisms (GCM) 10K type strain sequencing project: providing services to taxonomists for standard genome sequencing and annotation.</title>
        <authorList>
            <consortium name="The Broad Institute Genomics Platform"/>
            <consortium name="The Broad Institute Genome Sequencing Center for Infectious Disease"/>
            <person name="Wu L."/>
            <person name="Ma J."/>
        </authorList>
    </citation>
    <scope>NUCLEOTIDE SEQUENCE [LARGE SCALE GENOMIC DNA]</scope>
    <source>
        <strain evidence="2">CGMCC 1.10698</strain>
    </source>
</reference>
<accession>A0ABV8R292</accession>
<sequence length="271" mass="28422">MVRSLLYSSTYWSIGRPKFPLTEGHFVLRLNDPIIAFGPKSAAGLLGCYGALRQALSALRGAQGACSYLALNWQPVGDAVGEPLAETSTPTVHVFFHWPDSAKASSVLCVPAYERKAVTQTSDLDSALRLHFAASAAVPPASDASPLAQADEATSAPAMSAGAAFCLTPASSSRDSLPGQWTATPVVPTPYLDALEPTAILDLAHSIEALGAHSLAPVRGSAGTAITIWVVDSWADTEQNSPVFNIFTRLHSDPHQHVAHFVSGGGLDLPQ</sequence>
<dbReference type="EMBL" id="JBHSCQ010000018">
    <property type="protein sequence ID" value="MFC4266291.1"/>
    <property type="molecule type" value="Genomic_DNA"/>
</dbReference>
<protein>
    <submittedName>
        <fullName evidence="1">Uncharacterized protein</fullName>
    </submittedName>
</protein>
<organism evidence="1 2">
    <name type="scientific">Arthrobacter cryoconiti</name>
    <dbReference type="NCBI Taxonomy" id="748907"/>
    <lineage>
        <taxon>Bacteria</taxon>
        <taxon>Bacillati</taxon>
        <taxon>Actinomycetota</taxon>
        <taxon>Actinomycetes</taxon>
        <taxon>Micrococcales</taxon>
        <taxon>Micrococcaceae</taxon>
        <taxon>Arthrobacter</taxon>
    </lineage>
</organism>
<name>A0ABV8R292_9MICC</name>
<comment type="caution">
    <text evidence="1">The sequence shown here is derived from an EMBL/GenBank/DDBJ whole genome shotgun (WGS) entry which is preliminary data.</text>
</comment>
<dbReference type="Proteomes" id="UP001595773">
    <property type="component" value="Unassembled WGS sequence"/>
</dbReference>
<evidence type="ECO:0000313" key="2">
    <source>
        <dbReference type="Proteomes" id="UP001595773"/>
    </source>
</evidence>
<evidence type="ECO:0000313" key="1">
    <source>
        <dbReference type="EMBL" id="MFC4266291.1"/>
    </source>
</evidence>